<dbReference type="Proteomes" id="UP000198883">
    <property type="component" value="Unassembled WGS sequence"/>
</dbReference>
<dbReference type="RefSeq" id="WP_090923387.1">
    <property type="nucleotide sequence ID" value="NZ_CP016180.1"/>
</dbReference>
<evidence type="ECO:0000313" key="1">
    <source>
        <dbReference type="EMBL" id="SEM65503.1"/>
    </source>
</evidence>
<dbReference type="OrthoDB" id="8656246at2"/>
<sequence>MTFRKKYVVKKAKKNGSFVDGVWQDIASEEKIEVMASVQPATQSDYDAMELRSDGAVVERAIRIYTRENLKQAGNDGSNSADGDVLIYDDCEFLIRDKSSWQSGIIPHYRYLAVKI</sequence>
<protein>
    <recommendedName>
        <fullName evidence="3">Phage Head-Tail Attachment</fullName>
    </recommendedName>
</protein>
<dbReference type="GeneID" id="83545299"/>
<gene>
    <name evidence="1" type="ORF">SAMN05444853_1376</name>
</gene>
<organism evidence="1 2">
    <name type="scientific">Phocoenobacter skyensis</name>
    <dbReference type="NCBI Taxonomy" id="97481"/>
    <lineage>
        <taxon>Bacteria</taxon>
        <taxon>Pseudomonadati</taxon>
        <taxon>Pseudomonadota</taxon>
        <taxon>Gammaproteobacteria</taxon>
        <taxon>Pasteurellales</taxon>
        <taxon>Pasteurellaceae</taxon>
        <taxon>Phocoenobacter</taxon>
    </lineage>
</organism>
<dbReference type="STRING" id="97481.SAMN05444853_1376"/>
<evidence type="ECO:0000313" key="2">
    <source>
        <dbReference type="Proteomes" id="UP000198883"/>
    </source>
</evidence>
<name>A0A1H8A4L5_9PAST</name>
<proteinExistence type="predicted"/>
<accession>A0A1H8A4L5</accession>
<dbReference type="AlphaFoldDB" id="A0A1H8A4L5"/>
<dbReference type="EMBL" id="FOBN01000037">
    <property type="protein sequence ID" value="SEM65503.1"/>
    <property type="molecule type" value="Genomic_DNA"/>
</dbReference>
<evidence type="ECO:0008006" key="3">
    <source>
        <dbReference type="Google" id="ProtNLM"/>
    </source>
</evidence>
<reference evidence="2" key="1">
    <citation type="submission" date="2016-10" db="EMBL/GenBank/DDBJ databases">
        <authorList>
            <person name="Varghese N."/>
            <person name="Submissions S."/>
        </authorList>
    </citation>
    <scope>NUCLEOTIDE SEQUENCE [LARGE SCALE GENOMIC DNA]</scope>
    <source>
        <strain evidence="2">DSM 24204</strain>
    </source>
</reference>